<dbReference type="EMBL" id="JSUQ01000052">
    <property type="protein sequence ID" value="KHQ49691.1"/>
    <property type="molecule type" value="Genomic_DNA"/>
</dbReference>
<sequence length="118" mass="13831">MEGCRISHGRSAGREVDCSPFRKECQPIPHLFPDQDEPFPRVGFIVTNLPMEPDWVVRFYNQRGTAGQHIKEGKYAFRWTRLSCWKFRDNEVLLQMHALAYNLATFLRFIELPEAMAD</sequence>
<organism evidence="2 3">
    <name type="scientific">Mameliella alba</name>
    <dbReference type="NCBI Taxonomy" id="561184"/>
    <lineage>
        <taxon>Bacteria</taxon>
        <taxon>Pseudomonadati</taxon>
        <taxon>Pseudomonadota</taxon>
        <taxon>Alphaproteobacteria</taxon>
        <taxon>Rhodobacterales</taxon>
        <taxon>Roseobacteraceae</taxon>
        <taxon>Mameliella</taxon>
    </lineage>
</organism>
<name>A0A0B3RZJ6_9RHOB</name>
<reference evidence="2 3" key="1">
    <citation type="submission" date="2014-10" db="EMBL/GenBank/DDBJ databases">
        <title>Genome sequence of Ponticoccus sp. strain UMTAT08 isolated from clonal culture of toxic dinoflagellate Alexandrium tamiyavanichii.</title>
        <authorList>
            <person name="Gan H.Y."/>
            <person name="Muhd D.-D."/>
            <person name="Mohd Noor M.E."/>
            <person name="Yeong Y.S."/>
            <person name="Usup G."/>
        </authorList>
    </citation>
    <scope>NUCLEOTIDE SEQUENCE [LARGE SCALE GENOMIC DNA]</scope>
    <source>
        <strain evidence="2 3">UMTAT08</strain>
    </source>
</reference>
<accession>A0A0B3RZJ6</accession>
<evidence type="ECO:0000259" key="1">
    <source>
        <dbReference type="Pfam" id="PF13701"/>
    </source>
</evidence>
<evidence type="ECO:0000313" key="3">
    <source>
        <dbReference type="Proteomes" id="UP000030960"/>
    </source>
</evidence>
<proteinExistence type="predicted"/>
<dbReference type="Pfam" id="PF13701">
    <property type="entry name" value="DDE_Tnp_1_4"/>
    <property type="match status" value="1"/>
</dbReference>
<protein>
    <submittedName>
        <fullName evidence="2">Transposase</fullName>
    </submittedName>
</protein>
<feature type="domain" description="Transposase DDE" evidence="1">
    <location>
        <begin position="42"/>
        <end position="116"/>
    </location>
</feature>
<dbReference type="AlphaFoldDB" id="A0A0B3RZJ6"/>
<dbReference type="PATRIC" id="fig|1515334.3.peg.5759"/>
<keyword evidence="3" id="KW-1185">Reference proteome</keyword>
<comment type="caution">
    <text evidence="2">The sequence shown here is derived from an EMBL/GenBank/DDBJ whole genome shotgun (WGS) entry which is preliminary data.</text>
</comment>
<dbReference type="InterPro" id="IPR025668">
    <property type="entry name" value="Tnp_DDE_dom"/>
</dbReference>
<evidence type="ECO:0000313" key="2">
    <source>
        <dbReference type="EMBL" id="KHQ49691.1"/>
    </source>
</evidence>
<gene>
    <name evidence="2" type="primary">tnp</name>
    <name evidence="2" type="ORF">OA50_05767</name>
</gene>
<dbReference type="Proteomes" id="UP000030960">
    <property type="component" value="Unassembled WGS sequence"/>
</dbReference>